<feature type="compositionally biased region" description="Basic and acidic residues" evidence="1">
    <location>
        <begin position="257"/>
        <end position="266"/>
    </location>
</feature>
<gene>
    <name evidence="2" type="ORF">NA57DRAFT_73618</name>
</gene>
<protein>
    <submittedName>
        <fullName evidence="2">Uncharacterized protein</fullName>
    </submittedName>
</protein>
<feature type="region of interest" description="Disordered" evidence="1">
    <location>
        <begin position="245"/>
        <end position="266"/>
    </location>
</feature>
<dbReference type="AlphaFoldDB" id="A0A9P4IIH7"/>
<dbReference type="OrthoDB" id="5366332at2759"/>
<comment type="caution">
    <text evidence="2">The sequence shown here is derived from an EMBL/GenBank/DDBJ whole genome shotgun (WGS) entry which is preliminary data.</text>
</comment>
<evidence type="ECO:0000313" key="2">
    <source>
        <dbReference type="EMBL" id="KAF2102185.1"/>
    </source>
</evidence>
<name>A0A9P4IIH7_9PEZI</name>
<keyword evidence="3" id="KW-1185">Reference proteome</keyword>
<evidence type="ECO:0000256" key="1">
    <source>
        <dbReference type="SAM" id="MobiDB-lite"/>
    </source>
</evidence>
<feature type="compositionally biased region" description="Low complexity" evidence="1">
    <location>
        <begin position="73"/>
        <end position="91"/>
    </location>
</feature>
<evidence type="ECO:0000313" key="3">
    <source>
        <dbReference type="Proteomes" id="UP000799772"/>
    </source>
</evidence>
<proteinExistence type="predicted"/>
<feature type="region of interest" description="Disordered" evidence="1">
    <location>
        <begin position="20"/>
        <end position="112"/>
    </location>
</feature>
<organism evidence="2 3">
    <name type="scientific">Rhizodiscina lignyota</name>
    <dbReference type="NCBI Taxonomy" id="1504668"/>
    <lineage>
        <taxon>Eukaryota</taxon>
        <taxon>Fungi</taxon>
        <taxon>Dikarya</taxon>
        <taxon>Ascomycota</taxon>
        <taxon>Pezizomycotina</taxon>
        <taxon>Dothideomycetes</taxon>
        <taxon>Pleosporomycetidae</taxon>
        <taxon>Aulographales</taxon>
        <taxon>Rhizodiscinaceae</taxon>
        <taxon>Rhizodiscina</taxon>
    </lineage>
</organism>
<dbReference type="EMBL" id="ML978123">
    <property type="protein sequence ID" value="KAF2102185.1"/>
    <property type="molecule type" value="Genomic_DNA"/>
</dbReference>
<reference evidence="2" key="1">
    <citation type="journal article" date="2020" name="Stud. Mycol.">
        <title>101 Dothideomycetes genomes: a test case for predicting lifestyles and emergence of pathogens.</title>
        <authorList>
            <person name="Haridas S."/>
            <person name="Albert R."/>
            <person name="Binder M."/>
            <person name="Bloem J."/>
            <person name="Labutti K."/>
            <person name="Salamov A."/>
            <person name="Andreopoulos B."/>
            <person name="Baker S."/>
            <person name="Barry K."/>
            <person name="Bills G."/>
            <person name="Bluhm B."/>
            <person name="Cannon C."/>
            <person name="Castanera R."/>
            <person name="Culley D."/>
            <person name="Daum C."/>
            <person name="Ezra D."/>
            <person name="Gonzalez J."/>
            <person name="Henrissat B."/>
            <person name="Kuo A."/>
            <person name="Liang C."/>
            <person name="Lipzen A."/>
            <person name="Lutzoni F."/>
            <person name="Magnuson J."/>
            <person name="Mondo S."/>
            <person name="Nolan M."/>
            <person name="Ohm R."/>
            <person name="Pangilinan J."/>
            <person name="Park H.-J."/>
            <person name="Ramirez L."/>
            <person name="Alfaro M."/>
            <person name="Sun H."/>
            <person name="Tritt A."/>
            <person name="Yoshinaga Y."/>
            <person name="Zwiers L.-H."/>
            <person name="Turgeon B."/>
            <person name="Goodwin S."/>
            <person name="Spatafora J."/>
            <person name="Crous P."/>
            <person name="Grigoriev I."/>
        </authorList>
    </citation>
    <scope>NUCLEOTIDE SEQUENCE</scope>
    <source>
        <strain evidence="2">CBS 133067</strain>
    </source>
</reference>
<sequence length="266" mass="29340">MTTTNADPNLPYLSNIHGMARADSGIGDSFGGKPIAADDANDESDSPSTTTYSETTKKLITPSSSPIHRKHSVSSTGQSKGQSSGSRSSSLHSRRRGRAELRPRRMHSSPVGFIPRSNVEEAIAFHERSCRLMESLSSSSRITDPMSAALHRTTTAPYIITPPLVNPHTYGLESPLEQPSVSVEGKGDDLHLDSPPASIMHWTSNTTRRKEYAEIDKQNSGFRKFMRKLLPSCLSRASTLDFYDEKDRSDAGSVRRYRMDIPDDDK</sequence>
<dbReference type="Proteomes" id="UP000799772">
    <property type="component" value="Unassembled WGS sequence"/>
</dbReference>
<accession>A0A9P4IIH7</accession>